<dbReference type="PANTHER" id="PTHR46513">
    <property type="entry name" value="VITELLOGENIN RECEPTOR-LIKE PROTEIN-RELATED-RELATED"/>
    <property type="match status" value="1"/>
</dbReference>
<dbReference type="HOGENOM" id="CLU_042965_0_0_1"/>
<dbReference type="PANTHER" id="PTHR46513:SF13">
    <property type="entry name" value="EGF-LIKE DOMAIN-CONTAINING PROTEIN"/>
    <property type="match status" value="1"/>
</dbReference>
<feature type="transmembrane region" description="Helical" evidence="3">
    <location>
        <begin position="331"/>
        <end position="355"/>
    </location>
</feature>
<reference evidence="5 6" key="1">
    <citation type="journal article" date="2011" name="Science">
        <title>The ecoresponsive genome of Daphnia pulex.</title>
        <authorList>
            <person name="Colbourne J.K."/>
            <person name="Pfrender M.E."/>
            <person name="Gilbert D."/>
            <person name="Thomas W.K."/>
            <person name="Tucker A."/>
            <person name="Oakley T.H."/>
            <person name="Tokishita S."/>
            <person name="Aerts A."/>
            <person name="Arnold G.J."/>
            <person name="Basu M.K."/>
            <person name="Bauer D.J."/>
            <person name="Caceres C.E."/>
            <person name="Carmel L."/>
            <person name="Casola C."/>
            <person name="Choi J.H."/>
            <person name="Detter J.C."/>
            <person name="Dong Q."/>
            <person name="Dusheyko S."/>
            <person name="Eads B.D."/>
            <person name="Frohlich T."/>
            <person name="Geiler-Samerotte K.A."/>
            <person name="Gerlach D."/>
            <person name="Hatcher P."/>
            <person name="Jogdeo S."/>
            <person name="Krijgsveld J."/>
            <person name="Kriventseva E.V."/>
            <person name="Kultz D."/>
            <person name="Laforsch C."/>
            <person name="Lindquist E."/>
            <person name="Lopez J."/>
            <person name="Manak J.R."/>
            <person name="Muller J."/>
            <person name="Pangilinan J."/>
            <person name="Patwardhan R.P."/>
            <person name="Pitluck S."/>
            <person name="Pritham E.J."/>
            <person name="Rechtsteiner A."/>
            <person name="Rho M."/>
            <person name="Rogozin I.B."/>
            <person name="Sakarya O."/>
            <person name="Salamov A."/>
            <person name="Schaack S."/>
            <person name="Shapiro H."/>
            <person name="Shiga Y."/>
            <person name="Skalitzky C."/>
            <person name="Smith Z."/>
            <person name="Souvorov A."/>
            <person name="Sung W."/>
            <person name="Tang Z."/>
            <person name="Tsuchiya D."/>
            <person name="Tu H."/>
            <person name="Vos H."/>
            <person name="Wang M."/>
            <person name="Wolf Y.I."/>
            <person name="Yamagata H."/>
            <person name="Yamada T."/>
            <person name="Ye Y."/>
            <person name="Shaw J.R."/>
            <person name="Andrews J."/>
            <person name="Crease T.J."/>
            <person name="Tang H."/>
            <person name="Lucas S.M."/>
            <person name="Robertson H.M."/>
            <person name="Bork P."/>
            <person name="Koonin E.V."/>
            <person name="Zdobnov E.M."/>
            <person name="Grigoriev I.V."/>
            <person name="Lynch M."/>
            <person name="Boore J.L."/>
        </authorList>
    </citation>
    <scope>NUCLEOTIDE SEQUENCE [LARGE SCALE GENOMIC DNA]</scope>
</reference>
<dbReference type="AlphaFoldDB" id="E9GIF7"/>
<dbReference type="STRING" id="6669.E9GIF7"/>
<keyword evidence="3" id="KW-0472">Membrane</keyword>
<evidence type="ECO:0000256" key="4">
    <source>
        <dbReference type="SAM" id="SignalP"/>
    </source>
</evidence>
<feature type="repeat" description="LDL-receptor class B" evidence="2">
    <location>
        <begin position="166"/>
        <end position="210"/>
    </location>
</feature>
<dbReference type="SUPFAM" id="SSF63825">
    <property type="entry name" value="YWTD domain"/>
    <property type="match status" value="1"/>
</dbReference>
<dbReference type="InterPro" id="IPR050778">
    <property type="entry name" value="Cueball_EGF_LRP_Nidogen"/>
</dbReference>
<feature type="chain" id="PRO_5003237084" evidence="4">
    <location>
        <begin position="20"/>
        <end position="422"/>
    </location>
</feature>
<accession>E9GIF7</accession>
<sequence length="422" mass="48141">MKLEAFVIFIWLTLATVSSYTHDDLIIAAGDQLELLSQGTTYRKLTLNSYNASKLSALAYDATTKRLFFSDIRHLESHILSVSLEDESPRLVEEIIEKNNDETVESLAYDPVNKMLLWTDGFNRSIRQVQIDNDGIHAKENTSVEVVHLLESDARPQALVSDPCTRMLYWTNIHNSLPTIERSHINGSQREVIVHSDLLQLHAFDLDIMEQMIYWAEDLRNGFFLIERSYVNGSGREEFYHGFGHFIASLTVGEDYVYWSDYDRKKLWSLPKDGSSKNPVNLRTYRNPAMGVVVYRNEPLNCDLISSPESLAVVVQKTELIENLDSSSSTALLLGFSFVCLVIMALMILLILQFLKSRDCKGIRGSSKTEDTVPFQNFSNTLFKMNELSQMEQQQTVNVQMPENSSGLKRDDDFATLIKCEF</sequence>
<keyword evidence="1" id="KW-0245">EGF-like domain</keyword>
<feature type="signal peptide" evidence="4">
    <location>
        <begin position="1"/>
        <end position="19"/>
    </location>
</feature>
<dbReference type="FunCoup" id="E9GIF7">
    <property type="interactions" value="88"/>
</dbReference>
<dbReference type="OrthoDB" id="382013at2759"/>
<dbReference type="KEGG" id="dpx:DAPPUDRAFT_303856"/>
<evidence type="ECO:0000256" key="2">
    <source>
        <dbReference type="PROSITE-ProRule" id="PRU00461"/>
    </source>
</evidence>
<dbReference type="SMART" id="SM00135">
    <property type="entry name" value="LY"/>
    <property type="match status" value="4"/>
</dbReference>
<evidence type="ECO:0000313" key="5">
    <source>
        <dbReference type="EMBL" id="EFX80777.1"/>
    </source>
</evidence>
<dbReference type="InParanoid" id="E9GIF7"/>
<evidence type="ECO:0000256" key="3">
    <source>
        <dbReference type="SAM" id="Phobius"/>
    </source>
</evidence>
<dbReference type="eggNOG" id="KOG1215">
    <property type="taxonomic scope" value="Eukaryota"/>
</dbReference>
<keyword evidence="3" id="KW-1133">Transmembrane helix</keyword>
<keyword evidence="3" id="KW-0812">Transmembrane</keyword>
<evidence type="ECO:0000256" key="1">
    <source>
        <dbReference type="ARBA" id="ARBA00022536"/>
    </source>
</evidence>
<dbReference type="Gene3D" id="2.120.10.30">
    <property type="entry name" value="TolB, C-terminal domain"/>
    <property type="match status" value="1"/>
</dbReference>
<dbReference type="Proteomes" id="UP000000305">
    <property type="component" value="Unassembled WGS sequence"/>
</dbReference>
<keyword evidence="4" id="KW-0732">Signal</keyword>
<proteinExistence type="predicted"/>
<keyword evidence="6" id="KW-1185">Reference proteome</keyword>
<evidence type="ECO:0000313" key="6">
    <source>
        <dbReference type="Proteomes" id="UP000000305"/>
    </source>
</evidence>
<protein>
    <submittedName>
        <fullName evidence="5">Uncharacterized protein</fullName>
    </submittedName>
</protein>
<gene>
    <name evidence="5" type="ORF">DAPPUDRAFT_303856</name>
</gene>
<dbReference type="PhylomeDB" id="E9GIF7"/>
<dbReference type="InterPro" id="IPR011042">
    <property type="entry name" value="6-blade_b-propeller_TolB-like"/>
</dbReference>
<dbReference type="InterPro" id="IPR000033">
    <property type="entry name" value="LDLR_classB_rpt"/>
</dbReference>
<name>E9GIF7_DAPPU</name>
<dbReference type="PROSITE" id="PS51120">
    <property type="entry name" value="LDLRB"/>
    <property type="match status" value="1"/>
</dbReference>
<dbReference type="EMBL" id="GL732546">
    <property type="protein sequence ID" value="EFX80777.1"/>
    <property type="molecule type" value="Genomic_DNA"/>
</dbReference>
<organism evidence="5 6">
    <name type="scientific">Daphnia pulex</name>
    <name type="common">Water flea</name>
    <dbReference type="NCBI Taxonomy" id="6669"/>
    <lineage>
        <taxon>Eukaryota</taxon>
        <taxon>Metazoa</taxon>
        <taxon>Ecdysozoa</taxon>
        <taxon>Arthropoda</taxon>
        <taxon>Crustacea</taxon>
        <taxon>Branchiopoda</taxon>
        <taxon>Diplostraca</taxon>
        <taxon>Cladocera</taxon>
        <taxon>Anomopoda</taxon>
        <taxon>Daphniidae</taxon>
        <taxon>Daphnia</taxon>
    </lineage>
</organism>